<feature type="non-terminal residue" evidence="1">
    <location>
        <position position="1"/>
    </location>
</feature>
<evidence type="ECO:0000313" key="2">
    <source>
        <dbReference type="Proteomes" id="UP000789920"/>
    </source>
</evidence>
<dbReference type="EMBL" id="CAJVQC010141310">
    <property type="protein sequence ID" value="CAG8844154.1"/>
    <property type="molecule type" value="Genomic_DNA"/>
</dbReference>
<protein>
    <submittedName>
        <fullName evidence="1">15526_t:CDS:1</fullName>
    </submittedName>
</protein>
<organism evidence="1 2">
    <name type="scientific">Racocetra persica</name>
    <dbReference type="NCBI Taxonomy" id="160502"/>
    <lineage>
        <taxon>Eukaryota</taxon>
        <taxon>Fungi</taxon>
        <taxon>Fungi incertae sedis</taxon>
        <taxon>Mucoromycota</taxon>
        <taxon>Glomeromycotina</taxon>
        <taxon>Glomeromycetes</taxon>
        <taxon>Diversisporales</taxon>
        <taxon>Gigasporaceae</taxon>
        <taxon>Racocetra</taxon>
    </lineage>
</organism>
<feature type="non-terminal residue" evidence="1">
    <location>
        <position position="40"/>
    </location>
</feature>
<evidence type="ECO:0000313" key="1">
    <source>
        <dbReference type="EMBL" id="CAG8844154.1"/>
    </source>
</evidence>
<proteinExistence type="predicted"/>
<sequence length="40" mass="4621">YVGEVEKKTRNTIYYRLPTLRHKKQCAHNVAHECAHASPA</sequence>
<keyword evidence="2" id="KW-1185">Reference proteome</keyword>
<accession>A0ACA9SML8</accession>
<name>A0ACA9SML8_9GLOM</name>
<reference evidence="1" key="1">
    <citation type="submission" date="2021-06" db="EMBL/GenBank/DDBJ databases">
        <authorList>
            <person name="Kallberg Y."/>
            <person name="Tangrot J."/>
            <person name="Rosling A."/>
        </authorList>
    </citation>
    <scope>NUCLEOTIDE SEQUENCE</scope>
    <source>
        <strain evidence="1">MA461A</strain>
    </source>
</reference>
<gene>
    <name evidence="1" type="ORF">RPERSI_LOCUS33091</name>
</gene>
<dbReference type="Proteomes" id="UP000789920">
    <property type="component" value="Unassembled WGS sequence"/>
</dbReference>
<comment type="caution">
    <text evidence="1">The sequence shown here is derived from an EMBL/GenBank/DDBJ whole genome shotgun (WGS) entry which is preliminary data.</text>
</comment>